<name>A0A6M8HRZ7_9PROT</name>
<gene>
    <name evidence="3" type="ORF">HN018_14480</name>
</gene>
<dbReference type="RefSeq" id="WP_171833387.1">
    <property type="nucleotide sequence ID" value="NZ_CP053708.1"/>
</dbReference>
<dbReference type="PANTHER" id="PTHR43000">
    <property type="entry name" value="DTDP-D-GLUCOSE 4,6-DEHYDRATASE-RELATED"/>
    <property type="match status" value="1"/>
</dbReference>
<feature type="domain" description="Thioester reductase (TE)" evidence="2">
    <location>
        <begin position="32"/>
        <end position="280"/>
    </location>
</feature>
<accession>A0A6M8HRZ7</accession>
<organism evidence="3 4">
    <name type="scientific">Lichenicola cladoniae</name>
    <dbReference type="NCBI Taxonomy" id="1484109"/>
    <lineage>
        <taxon>Bacteria</taxon>
        <taxon>Pseudomonadati</taxon>
        <taxon>Pseudomonadota</taxon>
        <taxon>Alphaproteobacteria</taxon>
        <taxon>Acetobacterales</taxon>
        <taxon>Acetobacteraceae</taxon>
        <taxon>Lichenicola</taxon>
    </lineage>
</organism>
<dbReference type="Pfam" id="PF07993">
    <property type="entry name" value="NAD_binding_4"/>
    <property type="match status" value="1"/>
</dbReference>
<dbReference type="AlphaFoldDB" id="A0A6M8HRZ7"/>
<dbReference type="EMBL" id="CP053708">
    <property type="protein sequence ID" value="QKE91090.1"/>
    <property type="molecule type" value="Genomic_DNA"/>
</dbReference>
<reference evidence="3 4" key="1">
    <citation type="journal article" date="2014" name="World J. Microbiol. Biotechnol.">
        <title>Biodiversity and physiological characteristics of Antarctic and Arctic lichens-associated bacteria.</title>
        <authorList>
            <person name="Lee Y.M."/>
            <person name="Kim E.H."/>
            <person name="Lee H.K."/>
            <person name="Hong S.G."/>
        </authorList>
    </citation>
    <scope>NUCLEOTIDE SEQUENCE [LARGE SCALE GENOMIC DNA]</scope>
    <source>
        <strain evidence="3 4">PAMC 26569</strain>
    </source>
</reference>
<feature type="compositionally biased region" description="Basic and acidic residues" evidence="1">
    <location>
        <begin position="1"/>
        <end position="14"/>
    </location>
</feature>
<protein>
    <submittedName>
        <fullName evidence="3">NAD-dependent epimerase/dehydratase family protein</fullName>
    </submittedName>
</protein>
<evidence type="ECO:0000313" key="4">
    <source>
        <dbReference type="Proteomes" id="UP000500767"/>
    </source>
</evidence>
<sequence>MQRGHDIDKKEGRKAGMPSAPDFKTETMDLLVTGGSGFLGSQFIVGWLQRHTEAHVACLIRAPDDDAAAMKLQAALVRAADDGGVTTGLDALLARATAIRGDLTSLDWVGRVEAWRVGAPIRILHCAANLSFRANDREAVRQTNVDGTRIMLDAARALGATEFNYVSTAYIAGDRVGTILEDEIGQPSGFTNAYEESKWEAEAVVRTMCAESDLPFRIFRPSIIIGHSVTHRLSALSGFYKVAETMQALGRSGRAQGETILLPMPHDATLDLIPVDVVVAEMIELLEAGATSQGHAFHLTSDIPLPLVEVLRTLSPLAGFTVGRLSEDGGPASKMAEFLMQRLRYYMPYLGQTRSFDRSNVHRAGVTPQTLLDVGRLRDFVTSFLAREG</sequence>
<evidence type="ECO:0000313" key="3">
    <source>
        <dbReference type="EMBL" id="QKE91090.1"/>
    </source>
</evidence>
<evidence type="ECO:0000259" key="2">
    <source>
        <dbReference type="Pfam" id="PF07993"/>
    </source>
</evidence>
<keyword evidence="4" id="KW-1185">Reference proteome</keyword>
<dbReference type="Proteomes" id="UP000500767">
    <property type="component" value="Chromosome"/>
</dbReference>
<evidence type="ECO:0000256" key="1">
    <source>
        <dbReference type="SAM" id="MobiDB-lite"/>
    </source>
</evidence>
<dbReference type="SUPFAM" id="SSF51735">
    <property type="entry name" value="NAD(P)-binding Rossmann-fold domains"/>
    <property type="match status" value="1"/>
</dbReference>
<feature type="region of interest" description="Disordered" evidence="1">
    <location>
        <begin position="1"/>
        <end position="22"/>
    </location>
</feature>
<proteinExistence type="predicted"/>
<dbReference type="KEGG" id="lck:HN018_14480"/>
<dbReference type="Gene3D" id="3.40.50.720">
    <property type="entry name" value="NAD(P)-binding Rossmann-like Domain"/>
    <property type="match status" value="1"/>
</dbReference>
<dbReference type="InterPro" id="IPR013120">
    <property type="entry name" value="FAR_NAD-bd"/>
</dbReference>
<dbReference type="InterPro" id="IPR036291">
    <property type="entry name" value="NAD(P)-bd_dom_sf"/>
</dbReference>